<dbReference type="FunFam" id="3.30.160.60:FF:001450">
    <property type="entry name" value="zinc finger protein 774"/>
    <property type="match status" value="1"/>
</dbReference>
<evidence type="ECO:0000256" key="6">
    <source>
        <dbReference type="ARBA" id="ARBA00023125"/>
    </source>
</evidence>
<dbReference type="PROSITE" id="PS51915">
    <property type="entry name" value="ZAD"/>
    <property type="match status" value="1"/>
</dbReference>
<evidence type="ECO:0000259" key="10">
    <source>
        <dbReference type="PROSITE" id="PS50157"/>
    </source>
</evidence>
<sequence>METQLRLSVNNFSSICRLCLQPKDLLPLSNLEVMQVFKEITKIQITEDDLLPKNICKTCVSRLQEIKQFIELCTANNNLFLMALKHPYVEIEVSIEIPCQVDKIVTKGTVEHISLEETEPKKHEENTEFLQLDICNNNFKQTQVCIPHLEERKISKQINKNMCTKEVDVILNSEIKKTCEVCNKGETPYVCSICNKRYHSARSLQKHKNIKHFIQENNKLDNDILNNSNKTHCPYCNKYFGSFGFGRHIKTHVNEKKVFECPLCYKVFQKNSHLERHLRIHTGERPYACNSCRKTFTQESDLKRHILIHNGKKDFQCQHCGKMFSSARSLAAHNMLKHEASVQNVKLCNVCESSVCSGHHDKQLKNDNIPKESLFLCTICGKIFKTNSNLQTHYRIHTGENPFVCKLCNKGYKASTALKYHVRRAHTGEKLYKCQICTKEYYDLTNLKRHTKRVHSNLDIKDQSFDRENMDENI</sequence>
<feature type="binding site" evidence="9">
    <location>
        <position position="56"/>
    </location>
    <ligand>
        <name>Zn(2+)</name>
        <dbReference type="ChEBI" id="CHEBI:29105"/>
    </ligand>
</feature>
<organism evidence="12">
    <name type="scientific">Diabrotica virgifera virgifera</name>
    <name type="common">western corn rootworm</name>
    <dbReference type="NCBI Taxonomy" id="50390"/>
    <lineage>
        <taxon>Eukaryota</taxon>
        <taxon>Metazoa</taxon>
        <taxon>Ecdysozoa</taxon>
        <taxon>Arthropoda</taxon>
        <taxon>Hexapoda</taxon>
        <taxon>Insecta</taxon>
        <taxon>Pterygota</taxon>
        <taxon>Neoptera</taxon>
        <taxon>Endopterygota</taxon>
        <taxon>Coleoptera</taxon>
        <taxon>Polyphaga</taxon>
        <taxon>Cucujiformia</taxon>
        <taxon>Chrysomeloidea</taxon>
        <taxon>Chrysomelidae</taxon>
        <taxon>Galerucinae</taxon>
        <taxon>Diabroticina</taxon>
        <taxon>Diabroticites</taxon>
        <taxon>Diabrotica</taxon>
    </lineage>
</organism>
<feature type="domain" description="C2H2-type" evidence="10">
    <location>
        <begin position="259"/>
        <end position="286"/>
    </location>
</feature>
<evidence type="ECO:0000256" key="7">
    <source>
        <dbReference type="ARBA" id="ARBA00023242"/>
    </source>
</evidence>
<keyword evidence="2 9" id="KW-0479">Metal-binding</keyword>
<evidence type="ECO:0000256" key="9">
    <source>
        <dbReference type="PROSITE-ProRule" id="PRU01263"/>
    </source>
</evidence>
<dbReference type="FunFam" id="3.30.160.60:FF:000744">
    <property type="entry name" value="zinc finger E-box-binding homeobox 1"/>
    <property type="match status" value="1"/>
</dbReference>
<feature type="domain" description="C2H2-type" evidence="10">
    <location>
        <begin position="287"/>
        <end position="314"/>
    </location>
</feature>
<keyword evidence="3" id="KW-0677">Repeat</keyword>
<dbReference type="SUPFAM" id="SSF57667">
    <property type="entry name" value="beta-beta-alpha zinc fingers"/>
    <property type="match status" value="5"/>
</dbReference>
<dbReference type="GO" id="GO:0000981">
    <property type="term" value="F:DNA-binding transcription factor activity, RNA polymerase II-specific"/>
    <property type="evidence" value="ECO:0007669"/>
    <property type="project" value="TreeGrafter"/>
</dbReference>
<dbReference type="GO" id="GO:0043565">
    <property type="term" value="F:sequence-specific DNA binding"/>
    <property type="evidence" value="ECO:0007669"/>
    <property type="project" value="TreeGrafter"/>
</dbReference>
<dbReference type="PANTHER" id="PTHR24408">
    <property type="entry name" value="ZINC FINGER PROTEIN"/>
    <property type="match status" value="1"/>
</dbReference>
<name>A0A6P7FIZ3_DIAVI</name>
<keyword evidence="6" id="KW-0238">DNA-binding</keyword>
<dbReference type="Gene3D" id="3.40.1800.20">
    <property type="match status" value="1"/>
</dbReference>
<accession>A0A6P7FIZ3</accession>
<dbReference type="InterPro" id="IPR013087">
    <property type="entry name" value="Znf_C2H2_type"/>
</dbReference>
<feature type="domain" description="C2H2-type" evidence="10">
    <location>
        <begin position="315"/>
        <end position="343"/>
    </location>
</feature>
<dbReference type="PANTHER" id="PTHR24408:SF34">
    <property type="entry name" value="ZINC FINGER PROTEIN 672-RELATED"/>
    <property type="match status" value="1"/>
</dbReference>
<evidence type="ECO:0000256" key="2">
    <source>
        <dbReference type="ARBA" id="ARBA00022723"/>
    </source>
</evidence>
<dbReference type="AlphaFoldDB" id="A0A6P7FIZ3"/>
<evidence type="ECO:0000256" key="8">
    <source>
        <dbReference type="PROSITE-ProRule" id="PRU00042"/>
    </source>
</evidence>
<feature type="domain" description="ZAD" evidence="11">
    <location>
        <begin position="14"/>
        <end position="83"/>
    </location>
</feature>
<gene>
    <name evidence="12" type="primary">LOC114328515</name>
</gene>
<evidence type="ECO:0000256" key="1">
    <source>
        <dbReference type="ARBA" id="ARBA00004123"/>
    </source>
</evidence>
<proteinExistence type="predicted"/>
<dbReference type="InterPro" id="IPR012934">
    <property type="entry name" value="Znf_AD"/>
</dbReference>
<protein>
    <submittedName>
        <fullName evidence="12">Zinc finger protein OZF-like isoform X2</fullName>
    </submittedName>
</protein>
<feature type="binding site" evidence="9">
    <location>
        <position position="16"/>
    </location>
    <ligand>
        <name>Zn(2+)</name>
        <dbReference type="ChEBI" id="CHEBI:29105"/>
    </ligand>
</feature>
<dbReference type="SMART" id="SM00355">
    <property type="entry name" value="ZnF_C2H2"/>
    <property type="match status" value="8"/>
</dbReference>
<dbReference type="OrthoDB" id="4748970at2759"/>
<feature type="domain" description="C2H2-type" evidence="10">
    <location>
        <begin position="375"/>
        <end position="402"/>
    </location>
</feature>
<dbReference type="PROSITE" id="PS00028">
    <property type="entry name" value="ZINC_FINGER_C2H2_1"/>
    <property type="match status" value="7"/>
</dbReference>
<evidence type="ECO:0000256" key="5">
    <source>
        <dbReference type="ARBA" id="ARBA00022833"/>
    </source>
</evidence>
<evidence type="ECO:0000313" key="12">
    <source>
        <dbReference type="RefSeq" id="XP_028133180.1"/>
    </source>
</evidence>
<keyword evidence="5 9" id="KW-0862">Zinc</keyword>
<feature type="binding site" evidence="9">
    <location>
        <position position="59"/>
    </location>
    <ligand>
        <name>Zn(2+)</name>
        <dbReference type="ChEBI" id="CHEBI:29105"/>
    </ligand>
</feature>
<dbReference type="Pfam" id="PF00096">
    <property type="entry name" value="zf-C2H2"/>
    <property type="match status" value="5"/>
</dbReference>
<feature type="domain" description="C2H2-type" evidence="10">
    <location>
        <begin position="189"/>
        <end position="217"/>
    </location>
</feature>
<dbReference type="InterPro" id="IPR036236">
    <property type="entry name" value="Znf_C2H2_sf"/>
</dbReference>
<dbReference type="PROSITE" id="PS50157">
    <property type="entry name" value="ZINC_FINGER_C2H2_2"/>
    <property type="match status" value="7"/>
</dbReference>
<dbReference type="FunFam" id="3.30.160.60:FF:000688">
    <property type="entry name" value="zinc finger protein 197 isoform X1"/>
    <property type="match status" value="1"/>
</dbReference>
<comment type="subcellular location">
    <subcellularLocation>
        <location evidence="1">Nucleus</location>
    </subcellularLocation>
</comment>
<dbReference type="GO" id="GO:0005634">
    <property type="term" value="C:nucleus"/>
    <property type="evidence" value="ECO:0007669"/>
    <property type="project" value="UniProtKB-SubCell"/>
</dbReference>
<dbReference type="SUPFAM" id="SSF57716">
    <property type="entry name" value="Glucocorticoid receptor-like (DNA-binding domain)"/>
    <property type="match status" value="1"/>
</dbReference>
<reference evidence="12" key="1">
    <citation type="submission" date="2025-08" db="UniProtKB">
        <authorList>
            <consortium name="RefSeq"/>
        </authorList>
    </citation>
    <scope>IDENTIFICATION</scope>
    <source>
        <tissue evidence="12">Whole insect</tissue>
    </source>
</reference>
<dbReference type="Pfam" id="PF07776">
    <property type="entry name" value="zf-AD"/>
    <property type="match status" value="1"/>
</dbReference>
<dbReference type="Pfam" id="PF05605">
    <property type="entry name" value="zf-Di19"/>
    <property type="match status" value="1"/>
</dbReference>
<evidence type="ECO:0000259" key="11">
    <source>
        <dbReference type="PROSITE" id="PS51915"/>
    </source>
</evidence>
<keyword evidence="4 8" id="KW-0863">Zinc-finger</keyword>
<feature type="domain" description="C2H2-type" evidence="10">
    <location>
        <begin position="403"/>
        <end position="431"/>
    </location>
</feature>
<dbReference type="GO" id="GO:0030674">
    <property type="term" value="F:protein-macromolecule adaptor activity"/>
    <property type="evidence" value="ECO:0007669"/>
    <property type="project" value="UniProtKB-ARBA"/>
</dbReference>
<feature type="binding site" evidence="9">
    <location>
        <position position="19"/>
    </location>
    <ligand>
        <name>Zn(2+)</name>
        <dbReference type="ChEBI" id="CHEBI:29105"/>
    </ligand>
</feature>
<dbReference type="SMART" id="SM00868">
    <property type="entry name" value="zf-AD"/>
    <property type="match status" value="1"/>
</dbReference>
<evidence type="ECO:0000256" key="3">
    <source>
        <dbReference type="ARBA" id="ARBA00022737"/>
    </source>
</evidence>
<keyword evidence="7" id="KW-0539">Nucleus</keyword>
<dbReference type="Gene3D" id="3.30.160.60">
    <property type="entry name" value="Classic Zinc Finger"/>
    <property type="match status" value="7"/>
</dbReference>
<dbReference type="RefSeq" id="XP_028133180.1">
    <property type="nucleotide sequence ID" value="XM_028277379.1"/>
</dbReference>
<dbReference type="GO" id="GO:0008270">
    <property type="term" value="F:zinc ion binding"/>
    <property type="evidence" value="ECO:0007669"/>
    <property type="project" value="UniProtKB-UniRule"/>
</dbReference>
<dbReference type="InterPro" id="IPR008598">
    <property type="entry name" value="Di19_Zn-bd"/>
</dbReference>
<feature type="domain" description="C2H2-type" evidence="10">
    <location>
        <begin position="432"/>
        <end position="460"/>
    </location>
</feature>
<evidence type="ECO:0000256" key="4">
    <source>
        <dbReference type="ARBA" id="ARBA00022771"/>
    </source>
</evidence>